<sequence length="85" mass="9278">MVYTYRPSGVCSQLMKVELEDGIIRNVEVLGGCNGNLQGISRLVTGMSAREAVDRLKGIRCGFKTTSCPDQLSRALEEALEKEGK</sequence>
<dbReference type="GO" id="GO:0004748">
    <property type="term" value="F:ribonucleoside-diphosphate reductase activity, thioredoxin disulfide as acceptor"/>
    <property type="evidence" value="ECO:0007669"/>
    <property type="project" value="UniProtKB-EC"/>
</dbReference>
<dbReference type="Proteomes" id="UP000515960">
    <property type="component" value="Chromosome"/>
</dbReference>
<dbReference type="EC" id="1.17.4.1" evidence="2"/>
<dbReference type="AlphaFoldDB" id="A0A7G9B263"/>
<gene>
    <name evidence="7" type="ORF">H8790_09175</name>
</gene>
<dbReference type="KEGG" id="ohi:H8790_09175"/>
<dbReference type="EMBL" id="CP060490">
    <property type="protein sequence ID" value="QNL43644.1"/>
    <property type="molecule type" value="Genomic_DNA"/>
</dbReference>
<comment type="catalytic activity">
    <reaction evidence="5">
        <text>a 2'-deoxyribonucleoside 5'-diphosphate + [thioredoxin]-disulfide + H2O = a ribonucleoside 5'-diphosphate + [thioredoxin]-dithiol</text>
        <dbReference type="Rhea" id="RHEA:23252"/>
        <dbReference type="Rhea" id="RHEA-COMP:10698"/>
        <dbReference type="Rhea" id="RHEA-COMP:10700"/>
        <dbReference type="ChEBI" id="CHEBI:15377"/>
        <dbReference type="ChEBI" id="CHEBI:29950"/>
        <dbReference type="ChEBI" id="CHEBI:50058"/>
        <dbReference type="ChEBI" id="CHEBI:57930"/>
        <dbReference type="ChEBI" id="CHEBI:73316"/>
        <dbReference type="EC" id="1.17.4.1"/>
    </reaction>
</comment>
<evidence type="ECO:0000256" key="3">
    <source>
        <dbReference type="ARBA" id="ARBA00022634"/>
    </source>
</evidence>
<evidence type="ECO:0000256" key="2">
    <source>
        <dbReference type="ARBA" id="ARBA00012274"/>
    </source>
</evidence>
<evidence type="ECO:0000256" key="5">
    <source>
        <dbReference type="ARBA" id="ARBA00047754"/>
    </source>
</evidence>
<keyword evidence="3" id="KW-0237">DNA synthesis</keyword>
<evidence type="ECO:0000313" key="8">
    <source>
        <dbReference type="Proteomes" id="UP000515960"/>
    </source>
</evidence>
<evidence type="ECO:0000259" key="6">
    <source>
        <dbReference type="Pfam" id="PF12637"/>
    </source>
</evidence>
<keyword evidence="4" id="KW-0547">Nucleotide-binding</keyword>
<evidence type="ECO:0000256" key="1">
    <source>
        <dbReference type="ARBA" id="ARBA00007405"/>
    </source>
</evidence>
<feature type="domain" description="TSCPD" evidence="6">
    <location>
        <begin position="4"/>
        <end position="80"/>
    </location>
</feature>
<reference evidence="7 8" key="1">
    <citation type="submission" date="2020-08" db="EMBL/GenBank/DDBJ databases">
        <authorList>
            <person name="Liu C."/>
            <person name="Sun Q."/>
        </authorList>
    </citation>
    <scope>NUCLEOTIDE SEQUENCE [LARGE SCALE GENOMIC DNA]</scope>
    <source>
        <strain evidence="7 8">NSJ-62</strain>
    </source>
</reference>
<dbReference type="GO" id="GO:0000166">
    <property type="term" value="F:nucleotide binding"/>
    <property type="evidence" value="ECO:0007669"/>
    <property type="project" value="UniProtKB-KW"/>
</dbReference>
<keyword evidence="8" id="KW-1185">Reference proteome</keyword>
<evidence type="ECO:0000256" key="4">
    <source>
        <dbReference type="ARBA" id="ARBA00022741"/>
    </source>
</evidence>
<dbReference type="Pfam" id="PF12637">
    <property type="entry name" value="TSCPD"/>
    <property type="match status" value="1"/>
</dbReference>
<dbReference type="InterPro" id="IPR023806">
    <property type="entry name" value="CHP03905"/>
</dbReference>
<dbReference type="RefSeq" id="WP_187332235.1">
    <property type="nucleotide sequence ID" value="NZ_CP060490.1"/>
</dbReference>
<organism evidence="7 8">
    <name type="scientific">Oscillibacter hominis</name>
    <dbReference type="NCBI Taxonomy" id="2763056"/>
    <lineage>
        <taxon>Bacteria</taxon>
        <taxon>Bacillati</taxon>
        <taxon>Bacillota</taxon>
        <taxon>Clostridia</taxon>
        <taxon>Eubacteriales</taxon>
        <taxon>Oscillospiraceae</taxon>
        <taxon>Oscillibacter</taxon>
    </lineage>
</organism>
<protein>
    <recommendedName>
        <fullName evidence="2">ribonucleoside-diphosphate reductase</fullName>
        <ecNumber evidence="2">1.17.4.1</ecNumber>
    </recommendedName>
</protein>
<dbReference type="NCBIfam" id="TIGR03905">
    <property type="entry name" value="TIGR03905_4_Cys"/>
    <property type="match status" value="1"/>
</dbReference>
<dbReference type="GO" id="GO:0071897">
    <property type="term" value="P:DNA biosynthetic process"/>
    <property type="evidence" value="ECO:0007669"/>
    <property type="project" value="UniProtKB-KW"/>
</dbReference>
<dbReference type="InterPro" id="IPR024434">
    <property type="entry name" value="TSCPD_dom"/>
</dbReference>
<proteinExistence type="inferred from homology"/>
<evidence type="ECO:0000313" key="7">
    <source>
        <dbReference type="EMBL" id="QNL43644.1"/>
    </source>
</evidence>
<accession>A0A7G9B263</accession>
<name>A0A7G9B263_9FIRM</name>
<comment type="similarity">
    <text evidence="1">Belongs to the ribonucleoside diphosphate reductase class-2 family.</text>
</comment>